<sequence>METFAEVVRSRRGDAHEGLRFEGRSWTWDEIVREAAVRASLLRTFDPGPGRTQRHVGVLLENLPDFVFWILAAAVTGDVLVGINSTRRGAELAADISHTDVDVLLTEPLYGAEVASLELPTVRRVLDVESAEYRDLLAEHAGADLPAYIPDPAAILLLLFSSGSTGTPKAVICGNGRLGRLTDALAERVSLHRESVTYLCLPLFHGHAIMMNLAAAAKVGATIVLVRKFSAAQFVPDLRAHGVTYFNYVGRVLSYLVAQPEQPTDADPRLEVAFGSEAAPGEAAEFGRRFGCEVREGYGSSEGGIRIVPDPDGPPNALGRPAPGMRAEIRDQDNRECPLAEFDENGLLLNAEEATGEIVAVGRGKTFEGYYRNPAAMAERLKFGGEDFWTGDLGYRDRDGYLYFAGRAADWLRVDGENFGTIAVERILGRYPPFAAAHCYGVPDPRTGDLLMAAVVLAEDAAFDPVDFDEFLVEQPDLGTKWRPTFVRIIDEVPVTGSGKADKAPLRALGWEGDRVWYAPSRSSPYRLLTAEDRRGLRAEFAAHGRENLLPAVSRR</sequence>
<evidence type="ECO:0000259" key="6">
    <source>
        <dbReference type="Pfam" id="PF13193"/>
    </source>
</evidence>
<dbReference type="AlphaFoldDB" id="A0A2N3WR13"/>
<evidence type="ECO:0000313" key="9">
    <source>
        <dbReference type="Proteomes" id="UP000233750"/>
    </source>
</evidence>
<dbReference type="Pfam" id="PF00501">
    <property type="entry name" value="AMP-binding"/>
    <property type="match status" value="1"/>
</dbReference>
<evidence type="ECO:0000313" key="8">
    <source>
        <dbReference type="EMBL" id="PKV96321.1"/>
    </source>
</evidence>
<feature type="domain" description="AMP-dependent synthetase/ligase" evidence="5">
    <location>
        <begin position="19"/>
        <end position="371"/>
    </location>
</feature>
<comment type="similarity">
    <text evidence="1">Belongs to the ATP-dependent AMP-binding enzyme family.</text>
</comment>
<keyword evidence="2" id="KW-0436">Ligase</keyword>
<dbReference type="GO" id="GO:0005524">
    <property type="term" value="F:ATP binding"/>
    <property type="evidence" value="ECO:0007669"/>
    <property type="project" value="UniProtKB-KW"/>
</dbReference>
<dbReference type="InterPro" id="IPR000873">
    <property type="entry name" value="AMP-dep_synth/lig_dom"/>
</dbReference>
<reference evidence="8 9" key="1">
    <citation type="submission" date="2017-12" db="EMBL/GenBank/DDBJ databases">
        <title>Sequencing the genomes of 1000 Actinobacteria strains.</title>
        <authorList>
            <person name="Klenk H.-P."/>
        </authorList>
    </citation>
    <scope>NUCLEOTIDE SEQUENCE [LARGE SCALE GENOMIC DNA]</scope>
    <source>
        <strain evidence="8 9">DSM 45165</strain>
    </source>
</reference>
<dbReference type="GO" id="GO:0005324">
    <property type="term" value="F:long-chain fatty acid transmembrane transporter activity"/>
    <property type="evidence" value="ECO:0007669"/>
    <property type="project" value="TreeGrafter"/>
</dbReference>
<dbReference type="InterPro" id="IPR042099">
    <property type="entry name" value="ANL_N_sf"/>
</dbReference>
<dbReference type="GO" id="GO:0044539">
    <property type="term" value="P:long-chain fatty acid import into cell"/>
    <property type="evidence" value="ECO:0007669"/>
    <property type="project" value="TreeGrafter"/>
</dbReference>
<dbReference type="InterPro" id="IPR045851">
    <property type="entry name" value="AMP-bd_C_sf"/>
</dbReference>
<accession>A0A2N3WR13</accession>
<dbReference type="GO" id="GO:0004467">
    <property type="term" value="F:long-chain fatty acid-CoA ligase activity"/>
    <property type="evidence" value="ECO:0007669"/>
    <property type="project" value="TreeGrafter"/>
</dbReference>
<feature type="domain" description="AMP-binding enzyme C-terminal" evidence="6">
    <location>
        <begin position="424"/>
        <end position="500"/>
    </location>
</feature>
<dbReference type="EMBL" id="JACJHR010000040">
    <property type="protein sequence ID" value="MBB2502583.1"/>
    <property type="molecule type" value="Genomic_DNA"/>
</dbReference>
<evidence type="ECO:0000256" key="3">
    <source>
        <dbReference type="ARBA" id="ARBA00022741"/>
    </source>
</evidence>
<gene>
    <name evidence="8" type="ORF">ATK30_7262</name>
    <name evidence="7" type="ORF">H5411_26020</name>
</gene>
<evidence type="ECO:0000256" key="4">
    <source>
        <dbReference type="ARBA" id="ARBA00022840"/>
    </source>
</evidence>
<keyword evidence="9" id="KW-1185">Reference proteome</keyword>
<proteinExistence type="inferred from homology"/>
<evidence type="ECO:0000256" key="2">
    <source>
        <dbReference type="ARBA" id="ARBA00022598"/>
    </source>
</evidence>
<evidence type="ECO:0000259" key="5">
    <source>
        <dbReference type="Pfam" id="PF00501"/>
    </source>
</evidence>
<dbReference type="PANTHER" id="PTHR43107:SF15">
    <property type="entry name" value="FATTY ACID TRANSPORT PROTEIN 3, ISOFORM A"/>
    <property type="match status" value="1"/>
</dbReference>
<dbReference type="GO" id="GO:0005886">
    <property type="term" value="C:plasma membrane"/>
    <property type="evidence" value="ECO:0007669"/>
    <property type="project" value="TreeGrafter"/>
</dbReference>
<keyword evidence="3" id="KW-0547">Nucleotide-binding</keyword>
<dbReference type="Proteomes" id="UP000550260">
    <property type="component" value="Unassembled WGS sequence"/>
</dbReference>
<comment type="caution">
    <text evidence="8">The sequence shown here is derived from an EMBL/GenBank/DDBJ whole genome shotgun (WGS) entry which is preliminary data.</text>
</comment>
<accession>A0A8E1W1T6</accession>
<reference evidence="7 10" key="2">
    <citation type="submission" date="2020-08" db="EMBL/GenBank/DDBJ databases">
        <title>Amycolatopsis echigonensis JCM 21831.</title>
        <authorList>
            <person name="Tedsree N."/>
            <person name="Kuncharoen N."/>
            <person name="Likhitwitayawuid K."/>
            <person name="Tanasupawat S."/>
        </authorList>
    </citation>
    <scope>NUCLEOTIDE SEQUENCE [LARGE SCALE GENOMIC DNA]</scope>
    <source>
        <strain evidence="7 10">JCM 21831</strain>
    </source>
</reference>
<dbReference type="Gene3D" id="3.30.300.30">
    <property type="match status" value="1"/>
</dbReference>
<evidence type="ECO:0000313" key="10">
    <source>
        <dbReference type="Proteomes" id="UP000550260"/>
    </source>
</evidence>
<dbReference type="InterPro" id="IPR025110">
    <property type="entry name" value="AMP-bd_C"/>
</dbReference>
<name>A0A2N3WR13_9PSEU</name>
<dbReference type="Gene3D" id="3.40.50.12780">
    <property type="entry name" value="N-terminal domain of ligase-like"/>
    <property type="match status" value="1"/>
</dbReference>
<dbReference type="Pfam" id="PF13193">
    <property type="entry name" value="AMP-binding_C"/>
    <property type="match status" value="1"/>
</dbReference>
<dbReference type="Proteomes" id="UP000233750">
    <property type="component" value="Unassembled WGS sequence"/>
</dbReference>
<protein>
    <submittedName>
        <fullName evidence="7">AMP-binding protein</fullName>
    </submittedName>
    <submittedName>
        <fullName evidence="8">Fatty-acyl-CoA synthase</fullName>
    </submittedName>
</protein>
<dbReference type="RefSeq" id="WP_101439202.1">
    <property type="nucleotide sequence ID" value="NZ_JACJHR010000040.1"/>
</dbReference>
<keyword evidence="4" id="KW-0067">ATP-binding</keyword>
<dbReference type="SUPFAM" id="SSF56801">
    <property type="entry name" value="Acetyl-CoA synthetase-like"/>
    <property type="match status" value="1"/>
</dbReference>
<dbReference type="EMBL" id="PJMY01000003">
    <property type="protein sequence ID" value="PKV96321.1"/>
    <property type="molecule type" value="Genomic_DNA"/>
</dbReference>
<dbReference type="OrthoDB" id="2579187at2"/>
<dbReference type="PANTHER" id="PTHR43107">
    <property type="entry name" value="LONG-CHAIN FATTY ACID TRANSPORT PROTEIN"/>
    <property type="match status" value="1"/>
</dbReference>
<organism evidence="8 9">
    <name type="scientific">Amycolatopsis echigonensis</name>
    <dbReference type="NCBI Taxonomy" id="2576905"/>
    <lineage>
        <taxon>Bacteria</taxon>
        <taxon>Bacillati</taxon>
        <taxon>Actinomycetota</taxon>
        <taxon>Actinomycetes</taxon>
        <taxon>Pseudonocardiales</taxon>
        <taxon>Pseudonocardiaceae</taxon>
        <taxon>Amycolatopsis</taxon>
    </lineage>
</organism>
<dbReference type="InterPro" id="IPR020845">
    <property type="entry name" value="AMP-binding_CS"/>
</dbReference>
<evidence type="ECO:0000256" key="1">
    <source>
        <dbReference type="ARBA" id="ARBA00006432"/>
    </source>
</evidence>
<evidence type="ECO:0000313" key="7">
    <source>
        <dbReference type="EMBL" id="MBB2502583.1"/>
    </source>
</evidence>
<dbReference type="PROSITE" id="PS00455">
    <property type="entry name" value="AMP_BINDING"/>
    <property type="match status" value="1"/>
</dbReference>